<dbReference type="GeneID" id="8440582"/>
<protein>
    <submittedName>
        <fullName evidence="1">Uncharacterized protein</fullName>
    </submittedName>
</protein>
<dbReference type="VEuPathDB" id="FungiDB:UREG_07635"/>
<name>C4JZN4_UNCRE</name>
<dbReference type="OrthoDB" id="4196734at2759"/>
<keyword evidence="2" id="KW-1185">Reference proteome</keyword>
<dbReference type="Proteomes" id="UP000002058">
    <property type="component" value="Unassembled WGS sequence"/>
</dbReference>
<accession>C4JZN4</accession>
<evidence type="ECO:0000313" key="2">
    <source>
        <dbReference type="Proteomes" id="UP000002058"/>
    </source>
</evidence>
<dbReference type="eggNOG" id="ENOG502RWXH">
    <property type="taxonomic scope" value="Eukaryota"/>
</dbReference>
<proteinExistence type="predicted"/>
<organism evidence="1 2">
    <name type="scientific">Uncinocarpus reesii (strain UAMH 1704)</name>
    <dbReference type="NCBI Taxonomy" id="336963"/>
    <lineage>
        <taxon>Eukaryota</taxon>
        <taxon>Fungi</taxon>
        <taxon>Dikarya</taxon>
        <taxon>Ascomycota</taxon>
        <taxon>Pezizomycotina</taxon>
        <taxon>Eurotiomycetes</taxon>
        <taxon>Eurotiomycetidae</taxon>
        <taxon>Onygenales</taxon>
        <taxon>Onygenaceae</taxon>
        <taxon>Uncinocarpus</taxon>
    </lineage>
</organism>
<dbReference type="STRING" id="336963.C4JZN4"/>
<dbReference type="RefSeq" id="XP_002582862.1">
    <property type="nucleotide sequence ID" value="XM_002582816.1"/>
</dbReference>
<dbReference type="KEGG" id="ure:UREG_07635"/>
<sequence length="580" mass="65446">MEVLPQLVPRALIQMSPAELHDYYRTITENVTIEQQERIVAHIITQVHDAAIPPSIFGVWLSLILHRSPHLLKPVLLDPKSQYIRKAGLKRLSRAFRKPYWKREAWDAVGGAAGLFEIFQTVGSAQVKSLARIVGEGMSQKTAYAQEVDKLVQALLFDPSIFQEGTQLHRSPRRLPFGDVHPLLQACSESFLLEVSAYDSPSPLLSFFKVLAKCRPNLLRQIATGAVTVDASTRLELLKRLPTELFLSFEPYPMQPISSLQVSEFATPGLCFCLHLIHSLRTEPIEESKLSNELILNWVVRSISDARDKGTPFSDILTLLRTAADLTPTRSKRLVPFSHPFFALLAQLWALSAEQSPGHVDNHLLDRPSRPNSSDNESLQSLIIHLIQALPHDAITPSSITTPDSPLMTLFRHLDSAIHKLKLTKLFSLYAPGIQIDLDASPASAEQWRHFRWNGEFIKSLPVDDSRWLFERIDGLGLVRRTITFRYRWGSGDILGDSNWYNIGLLKTKWEAQNELSNDNAPIANQFLAEVKAKAERERDEVPRLAWAKGAVEIVRESKNIQLLKGVSNWASRFVRDPVS</sequence>
<dbReference type="AlphaFoldDB" id="C4JZN4"/>
<dbReference type="EMBL" id="CH476619">
    <property type="protein sequence ID" value="EEP82770.1"/>
    <property type="molecule type" value="Genomic_DNA"/>
</dbReference>
<evidence type="ECO:0000313" key="1">
    <source>
        <dbReference type="EMBL" id="EEP82770.1"/>
    </source>
</evidence>
<gene>
    <name evidence="1" type="ORF">UREG_07635</name>
</gene>
<dbReference type="HOGENOM" id="CLU_470254_0_0_1"/>
<dbReference type="InParanoid" id="C4JZN4"/>
<reference evidence="2" key="1">
    <citation type="journal article" date="2009" name="Genome Res.">
        <title>Comparative genomic analyses of the human fungal pathogens Coccidioides and their relatives.</title>
        <authorList>
            <person name="Sharpton T.J."/>
            <person name="Stajich J.E."/>
            <person name="Rounsley S.D."/>
            <person name="Gardner M.J."/>
            <person name="Wortman J.R."/>
            <person name="Jordar V.S."/>
            <person name="Maiti R."/>
            <person name="Kodira C.D."/>
            <person name="Neafsey D.E."/>
            <person name="Zeng Q."/>
            <person name="Hung C.-Y."/>
            <person name="McMahan C."/>
            <person name="Muszewska A."/>
            <person name="Grynberg M."/>
            <person name="Mandel M.A."/>
            <person name="Kellner E.M."/>
            <person name="Barker B.M."/>
            <person name="Galgiani J.N."/>
            <person name="Orbach M.J."/>
            <person name="Kirkland T.N."/>
            <person name="Cole G.T."/>
            <person name="Henn M.R."/>
            <person name="Birren B.W."/>
            <person name="Taylor J.W."/>
        </authorList>
    </citation>
    <scope>NUCLEOTIDE SEQUENCE [LARGE SCALE GENOMIC DNA]</scope>
    <source>
        <strain evidence="2">UAMH 1704</strain>
    </source>
</reference>